<name>A0A1Z9YZ68_9GAMM</name>
<gene>
    <name evidence="6" type="ORF">CAP51_07085</name>
</gene>
<accession>A0A1Z9YZ68</accession>
<keyword evidence="2" id="KW-0328">Glycosyltransferase</keyword>
<evidence type="ECO:0000256" key="2">
    <source>
        <dbReference type="ARBA" id="ARBA00022676"/>
    </source>
</evidence>
<proteinExistence type="inferred from homology"/>
<dbReference type="SUPFAM" id="SSF53448">
    <property type="entry name" value="Nucleotide-diphospho-sugar transferases"/>
    <property type="match status" value="1"/>
</dbReference>
<keyword evidence="4" id="KW-0472">Membrane</keyword>
<dbReference type="PANTHER" id="PTHR43630">
    <property type="entry name" value="POLY-BETA-1,6-N-ACETYL-D-GLUCOSAMINE SYNTHASE"/>
    <property type="match status" value="1"/>
</dbReference>
<feature type="transmembrane region" description="Helical" evidence="4">
    <location>
        <begin position="403"/>
        <end position="423"/>
    </location>
</feature>
<feature type="transmembrane region" description="Helical" evidence="4">
    <location>
        <begin position="444"/>
        <end position="470"/>
    </location>
</feature>
<evidence type="ECO:0000256" key="1">
    <source>
        <dbReference type="ARBA" id="ARBA00006739"/>
    </source>
</evidence>
<evidence type="ECO:0000313" key="6">
    <source>
        <dbReference type="EMBL" id="OUY07508.1"/>
    </source>
</evidence>
<dbReference type="GO" id="GO:0016757">
    <property type="term" value="F:glycosyltransferase activity"/>
    <property type="evidence" value="ECO:0007669"/>
    <property type="project" value="UniProtKB-KW"/>
</dbReference>
<feature type="transmembrane region" description="Helical" evidence="4">
    <location>
        <begin position="20"/>
        <end position="42"/>
    </location>
</feature>
<evidence type="ECO:0000313" key="7">
    <source>
        <dbReference type="Proteomes" id="UP000196536"/>
    </source>
</evidence>
<keyword evidence="7" id="KW-1185">Reference proteome</keyword>
<sequence>MNVMSSLSSSPNRSTGAELLSKFVMLTCLVVFIASVISGFLFENVWAWTAGLIYLAYDTWLLLFMLFQTFNLRSKILLPLPNLLVNQGSQHRGIDVDKNLSISVIIPSRNESLILPNCLDALFLQTYPPAQILIVDDGSTDNSPQLLQQNYGIANQSGLVCSARYSNLTVLRLGHQGKARALNSALDYIDSDIVVTLDADTVISPDALQAFVSEFKQNPDLVAAGGVLQPVCRQNKSGRLFDLFFQFFQKFEYIFSFLSRAAWQKSNALLLVSGAFAAYRCDMLKTLNGFDPQSMVEDYELNHRIYRYAYQHQLNWTVGVVGQAYGITDAPNGFKSFFHQRRRWFAGFLETQYNNLDMMANNKFGRVGRLMLPIKMLDTVQPFFAVAAICILLMLVIQQSPAVYTVLMIIAAKIALDLCFHLWGIYVYQRWTNIKMTWHVIPQMIFATIAAPFSFQIVKVLGACLGWWIFIRKQKNWLPQREI</sequence>
<dbReference type="Pfam" id="PF00535">
    <property type="entry name" value="Glycos_transf_2"/>
    <property type="match status" value="1"/>
</dbReference>
<comment type="similarity">
    <text evidence="1">Belongs to the glycosyltransferase 2 family.</text>
</comment>
<comment type="caution">
    <text evidence="6">The sequence shown here is derived from an EMBL/GenBank/DDBJ whole genome shotgun (WGS) entry which is preliminary data.</text>
</comment>
<feature type="transmembrane region" description="Helical" evidence="4">
    <location>
        <begin position="48"/>
        <end position="67"/>
    </location>
</feature>
<organism evidence="6 7">
    <name type="scientific">Acinetobacter populi</name>
    <dbReference type="NCBI Taxonomy" id="1582270"/>
    <lineage>
        <taxon>Bacteria</taxon>
        <taxon>Pseudomonadati</taxon>
        <taxon>Pseudomonadota</taxon>
        <taxon>Gammaproteobacteria</taxon>
        <taxon>Moraxellales</taxon>
        <taxon>Moraxellaceae</taxon>
        <taxon>Acinetobacter</taxon>
    </lineage>
</organism>
<dbReference type="Proteomes" id="UP000196536">
    <property type="component" value="Unassembled WGS sequence"/>
</dbReference>
<keyword evidence="4" id="KW-1133">Transmembrane helix</keyword>
<protein>
    <recommendedName>
        <fullName evidence="5">Glycosyltransferase 2-like domain-containing protein</fullName>
    </recommendedName>
</protein>
<feature type="transmembrane region" description="Helical" evidence="4">
    <location>
        <begin position="379"/>
        <end position="397"/>
    </location>
</feature>
<feature type="domain" description="Glycosyltransferase 2-like" evidence="5">
    <location>
        <begin position="103"/>
        <end position="285"/>
    </location>
</feature>
<keyword evidence="3" id="KW-0808">Transferase</keyword>
<dbReference type="InterPro" id="IPR001173">
    <property type="entry name" value="Glyco_trans_2-like"/>
</dbReference>
<evidence type="ECO:0000256" key="3">
    <source>
        <dbReference type="ARBA" id="ARBA00022679"/>
    </source>
</evidence>
<dbReference type="EMBL" id="NEXX01000002">
    <property type="protein sequence ID" value="OUY07508.1"/>
    <property type="molecule type" value="Genomic_DNA"/>
</dbReference>
<dbReference type="InterPro" id="IPR029044">
    <property type="entry name" value="Nucleotide-diphossugar_trans"/>
</dbReference>
<evidence type="ECO:0000256" key="4">
    <source>
        <dbReference type="SAM" id="Phobius"/>
    </source>
</evidence>
<dbReference type="OrthoDB" id="8742915at2"/>
<reference evidence="6 7" key="1">
    <citation type="submission" date="2017-05" db="EMBL/GenBank/DDBJ databases">
        <title>Acinetobacter populi ANC 5415 (= PBJ7), whole genome shotgun sequencing project.</title>
        <authorList>
            <person name="Nemec A."/>
            <person name="Radolfova-Krizova L."/>
        </authorList>
    </citation>
    <scope>NUCLEOTIDE SEQUENCE [LARGE SCALE GENOMIC DNA]</scope>
    <source>
        <strain evidence="6 7">PBJ7</strain>
    </source>
</reference>
<dbReference type="PANTHER" id="PTHR43630:SF1">
    <property type="entry name" value="POLY-BETA-1,6-N-ACETYL-D-GLUCOSAMINE SYNTHASE"/>
    <property type="match status" value="1"/>
</dbReference>
<dbReference type="AlphaFoldDB" id="A0A1Z9YZ68"/>
<dbReference type="Gene3D" id="3.90.550.10">
    <property type="entry name" value="Spore Coat Polysaccharide Biosynthesis Protein SpsA, Chain A"/>
    <property type="match status" value="1"/>
</dbReference>
<evidence type="ECO:0000259" key="5">
    <source>
        <dbReference type="Pfam" id="PF00535"/>
    </source>
</evidence>
<keyword evidence="4" id="KW-0812">Transmembrane</keyword>
<dbReference type="CDD" id="cd06423">
    <property type="entry name" value="CESA_like"/>
    <property type="match status" value="1"/>
</dbReference>